<dbReference type="GO" id="GO:0008137">
    <property type="term" value="F:NADH dehydrogenase (ubiquinone) activity"/>
    <property type="evidence" value="ECO:0007669"/>
    <property type="project" value="InterPro"/>
</dbReference>
<evidence type="ECO:0000256" key="2">
    <source>
        <dbReference type="ARBA" id="ARBA00022692"/>
    </source>
</evidence>
<evidence type="ECO:0000256" key="3">
    <source>
        <dbReference type="ARBA" id="ARBA00022989"/>
    </source>
</evidence>
<dbReference type="EMBL" id="AP011730">
    <property type="protein sequence ID" value="BAL55836.1"/>
    <property type="molecule type" value="Genomic_DNA"/>
</dbReference>
<feature type="transmembrane region" description="Helical" evidence="5">
    <location>
        <begin position="78"/>
        <end position="98"/>
    </location>
</feature>
<dbReference type="Pfam" id="PF00361">
    <property type="entry name" value="Proton_antipo_M"/>
    <property type="match status" value="1"/>
</dbReference>
<accession>H5SI50</accession>
<sequence length="612" mass="63830">MALPLAGALVNGLLGGRLGRRGASLVACLAVLGAFLLSAAATQGLATSSERAAHVVRLFEWIGVADFRISAAFQWDPLSALLALVVTGVGFLIHVYSVGYMADDPDYSRYFTYLNLFVASMLVLVLGANLLVLFVGWELVGLCSYLLIGFWFERPAAAAAGRKAFVVNRIGDAAFVVGILSVWGLLGTLEFREIWRLLGEGGGALRGHPGLVAAALLLFAGATGKSAQLPLYVWLPDAMEGPTPVSALIHAATMVTAGVFLVGRLWPLFEAAGPVLGAVVAPVGAATALFAATVAVAQYDLKRVLAYSTISQLGYMFLALGAGAGGAAFFHLTTHAFFKALLFLAAGSVMHALHGQIDLRHLGGLRRSMPLTFLGFVVGALSLSGIPPLSGFWSKEEILHAARAQAAGIWGVAVATSFVTAYYATRAAVLAFWGEPADRHAHPHGPPPAMAWPMAGLVVLSAVGGFLGAQWAGAPLRAFLEPVFGDHGETSSVAGAEVAGAVAVALAGVVAGWWAHRARREPDLGPLGRALAAQWGVEALYDRAVVRPAKALSHLLAQRVDARVVDGAASGLADLVVRAAAAVRTWQTGNVRQYAAGVLAGAVVLFVYWVLR</sequence>
<evidence type="ECO:0000259" key="7">
    <source>
        <dbReference type="Pfam" id="PF00662"/>
    </source>
</evidence>
<dbReference type="InterPro" id="IPR018393">
    <property type="entry name" value="NADHpl_OxRdtase_5_subgr"/>
</dbReference>
<dbReference type="InterPro" id="IPR003945">
    <property type="entry name" value="NU5C-like"/>
</dbReference>
<feature type="domain" description="NADH:quinone oxidoreductase/Mrp antiporter transmembrane" evidence="6">
    <location>
        <begin position="129"/>
        <end position="417"/>
    </location>
</feature>
<dbReference type="NCBIfam" id="NF005141">
    <property type="entry name" value="PRK06590.1"/>
    <property type="match status" value="1"/>
</dbReference>
<dbReference type="InterPro" id="IPR001516">
    <property type="entry name" value="Proton_antipo_N"/>
</dbReference>
<comment type="subcellular location">
    <subcellularLocation>
        <location evidence="1">Membrane</location>
        <topology evidence="1">Multi-pass membrane protein</topology>
    </subcellularLocation>
</comment>
<feature type="transmembrane region" description="Helical" evidence="5">
    <location>
        <begin position="369"/>
        <end position="389"/>
    </location>
</feature>
<dbReference type="Gene3D" id="1.20.5.2700">
    <property type="match status" value="1"/>
</dbReference>
<dbReference type="PRINTS" id="PR01435">
    <property type="entry name" value="NPOXDRDTASE5"/>
</dbReference>
<feature type="transmembrane region" description="Helical" evidence="5">
    <location>
        <begin position="247"/>
        <end position="269"/>
    </location>
</feature>
<evidence type="ECO:0000313" key="8">
    <source>
        <dbReference type="EMBL" id="BAL55836.1"/>
    </source>
</evidence>
<evidence type="ECO:0000256" key="4">
    <source>
        <dbReference type="ARBA" id="ARBA00023136"/>
    </source>
</evidence>
<dbReference type="Pfam" id="PF00662">
    <property type="entry name" value="Proton_antipo_N"/>
    <property type="match status" value="1"/>
</dbReference>
<protein>
    <submittedName>
        <fullName evidence="8">NADH dehydrogenase I subunit L</fullName>
    </submittedName>
</protein>
<keyword evidence="3 5" id="KW-1133">Transmembrane helix</keyword>
<evidence type="ECO:0000256" key="5">
    <source>
        <dbReference type="SAM" id="Phobius"/>
    </source>
</evidence>
<reference evidence="8" key="1">
    <citation type="journal article" date="2005" name="Environ. Microbiol.">
        <title>Genetic and functional properties of uncultivated thermophilic crenarchaeotes from a subsurface gold mine as revealed by analysis of genome fragments.</title>
        <authorList>
            <person name="Nunoura T."/>
            <person name="Hirayama H."/>
            <person name="Takami H."/>
            <person name="Oida H."/>
            <person name="Nishi S."/>
            <person name="Shimamura S."/>
            <person name="Suzuki Y."/>
            <person name="Inagaki F."/>
            <person name="Takai K."/>
            <person name="Nealson K.H."/>
            <person name="Horikoshi K."/>
        </authorList>
    </citation>
    <scope>NUCLEOTIDE SEQUENCE</scope>
</reference>
<dbReference type="GO" id="GO:0042773">
    <property type="term" value="P:ATP synthesis coupled electron transport"/>
    <property type="evidence" value="ECO:0007669"/>
    <property type="project" value="InterPro"/>
</dbReference>
<reference evidence="8" key="2">
    <citation type="journal article" date="2012" name="PLoS ONE">
        <title>A Deeply Branching Thermophilic Bacterium with an Ancient Acetyl-CoA Pathway Dominates a Subsurface Ecosystem.</title>
        <authorList>
            <person name="Takami H."/>
            <person name="Noguchi H."/>
            <person name="Takaki Y."/>
            <person name="Uchiyama I."/>
            <person name="Toyoda A."/>
            <person name="Nishi S."/>
            <person name="Chee G.-J."/>
            <person name="Arai W."/>
            <person name="Nunoura T."/>
            <person name="Itoh T."/>
            <person name="Hattori M."/>
            <person name="Takai K."/>
        </authorList>
    </citation>
    <scope>NUCLEOTIDE SEQUENCE</scope>
</reference>
<feature type="transmembrane region" description="Helical" evidence="5">
    <location>
        <begin position="493"/>
        <end position="515"/>
    </location>
</feature>
<name>H5SI50_9ZZZZ</name>
<keyword evidence="4 5" id="KW-0472">Membrane</keyword>
<dbReference type="AlphaFoldDB" id="H5SI50"/>
<dbReference type="GO" id="GO:0016020">
    <property type="term" value="C:membrane"/>
    <property type="evidence" value="ECO:0007669"/>
    <property type="project" value="UniProtKB-SubCell"/>
</dbReference>
<dbReference type="GO" id="GO:0003954">
    <property type="term" value="F:NADH dehydrogenase activity"/>
    <property type="evidence" value="ECO:0007669"/>
    <property type="project" value="TreeGrafter"/>
</dbReference>
<feature type="transmembrane region" description="Helical" evidence="5">
    <location>
        <begin position="409"/>
        <end position="433"/>
    </location>
</feature>
<evidence type="ECO:0000256" key="1">
    <source>
        <dbReference type="ARBA" id="ARBA00004141"/>
    </source>
</evidence>
<feature type="transmembrane region" description="Helical" evidence="5">
    <location>
        <begin position="275"/>
        <end position="297"/>
    </location>
</feature>
<feature type="transmembrane region" description="Helical" evidence="5">
    <location>
        <begin position="454"/>
        <end position="473"/>
    </location>
</feature>
<dbReference type="GO" id="GO:0015990">
    <property type="term" value="P:electron transport coupled proton transport"/>
    <property type="evidence" value="ECO:0007669"/>
    <property type="project" value="TreeGrafter"/>
</dbReference>
<feature type="transmembrane region" description="Helical" evidence="5">
    <location>
        <begin position="134"/>
        <end position="152"/>
    </location>
</feature>
<feature type="domain" description="NADH-Ubiquinone oxidoreductase (complex I) chain 5 N-terminal" evidence="7">
    <location>
        <begin position="61"/>
        <end position="111"/>
    </location>
</feature>
<organism evidence="8">
    <name type="scientific">uncultured prokaryote</name>
    <dbReference type="NCBI Taxonomy" id="198431"/>
    <lineage>
        <taxon>unclassified sequences</taxon>
        <taxon>environmental samples</taxon>
    </lineage>
</organism>
<feature type="transmembrane region" description="Helical" evidence="5">
    <location>
        <begin position="22"/>
        <end position="41"/>
    </location>
</feature>
<dbReference type="NCBIfam" id="TIGR01974">
    <property type="entry name" value="NDH_I_L"/>
    <property type="match status" value="1"/>
</dbReference>
<feature type="transmembrane region" description="Helical" evidence="5">
    <location>
        <begin position="110"/>
        <end position="128"/>
    </location>
</feature>
<gene>
    <name evidence="8" type="ORF">HGMM_F31F10C26</name>
</gene>
<dbReference type="PANTHER" id="PTHR42829">
    <property type="entry name" value="NADH-UBIQUINONE OXIDOREDUCTASE CHAIN 5"/>
    <property type="match status" value="1"/>
</dbReference>
<feature type="transmembrane region" description="Helical" evidence="5">
    <location>
        <begin position="304"/>
        <end position="330"/>
    </location>
</feature>
<feature type="transmembrane region" description="Helical" evidence="5">
    <location>
        <begin position="594"/>
        <end position="611"/>
    </location>
</feature>
<dbReference type="PRINTS" id="PR01434">
    <property type="entry name" value="NADHDHGNASE5"/>
</dbReference>
<dbReference type="PANTHER" id="PTHR42829:SF2">
    <property type="entry name" value="NADH-UBIQUINONE OXIDOREDUCTASE CHAIN 5"/>
    <property type="match status" value="1"/>
</dbReference>
<evidence type="ECO:0000259" key="6">
    <source>
        <dbReference type="Pfam" id="PF00361"/>
    </source>
</evidence>
<dbReference type="InterPro" id="IPR001750">
    <property type="entry name" value="ND/Mrp_TM"/>
</dbReference>
<keyword evidence="2 5" id="KW-0812">Transmembrane</keyword>
<feature type="transmembrane region" description="Helical" evidence="5">
    <location>
        <begin position="173"/>
        <end position="191"/>
    </location>
</feature>
<proteinExistence type="predicted"/>